<reference evidence="1" key="1">
    <citation type="submission" date="2023-04" db="EMBL/GenBank/DDBJ databases">
        <title>A chromosome-level genome assembly of the parasitoid wasp Eretmocerus hayati.</title>
        <authorList>
            <person name="Zhong Y."/>
            <person name="Liu S."/>
            <person name="Liu Y."/>
        </authorList>
    </citation>
    <scope>NUCLEOTIDE SEQUENCE</scope>
    <source>
        <strain evidence="1">ZJU_SS_LIU_2023</strain>
    </source>
</reference>
<proteinExistence type="predicted"/>
<organism evidence="1 2">
    <name type="scientific">Eretmocerus hayati</name>
    <dbReference type="NCBI Taxonomy" id="131215"/>
    <lineage>
        <taxon>Eukaryota</taxon>
        <taxon>Metazoa</taxon>
        <taxon>Ecdysozoa</taxon>
        <taxon>Arthropoda</taxon>
        <taxon>Hexapoda</taxon>
        <taxon>Insecta</taxon>
        <taxon>Pterygota</taxon>
        <taxon>Neoptera</taxon>
        <taxon>Endopterygota</taxon>
        <taxon>Hymenoptera</taxon>
        <taxon>Apocrita</taxon>
        <taxon>Proctotrupomorpha</taxon>
        <taxon>Chalcidoidea</taxon>
        <taxon>Aphelinidae</taxon>
        <taxon>Aphelininae</taxon>
        <taxon>Eretmocerus</taxon>
    </lineage>
</organism>
<protein>
    <submittedName>
        <fullName evidence="1">Uncharacterized protein</fullName>
    </submittedName>
</protein>
<dbReference type="Proteomes" id="UP001239111">
    <property type="component" value="Chromosome 1"/>
</dbReference>
<gene>
    <name evidence="1" type="ORF">QAD02_022718</name>
</gene>
<evidence type="ECO:0000313" key="1">
    <source>
        <dbReference type="EMBL" id="KAJ8686924.1"/>
    </source>
</evidence>
<evidence type="ECO:0000313" key="2">
    <source>
        <dbReference type="Proteomes" id="UP001239111"/>
    </source>
</evidence>
<comment type="caution">
    <text evidence="1">The sequence shown here is derived from an EMBL/GenBank/DDBJ whole genome shotgun (WGS) entry which is preliminary data.</text>
</comment>
<keyword evidence="2" id="KW-1185">Reference proteome</keyword>
<accession>A0ACC2PUE6</accession>
<sequence length="474" mass="53816">MRWIGFVATILWWSGIARTLSSMNRGYKISPKPCRVPGQPNVEGTSYSHQSSGTRHPSASSRPSCRTGTSCSTQLQKKPHSKPNNSPEQDFYDHQHQQYQNNSITRRPQIDMDTSYHEKRPEEDRQHNGGGGGFHHYSYHQGYKDKVPSSQNSLLVRVPSKNSQHGVGSSSKNSYHHRPISSYQDEEQVKTDEQAQDLSVQETVHRPSINSLDDDEASDKVNDINFIHSDRPQWATKPGSSHSKPEYLKPYFSVKISSTSTTTSTTTRKPPTPSKLPTTPASTSYYHDGVELGNDSEADSPRIPQNKTDQPSIRALSRHLPPSRDWLRKSYAICWSRGALWLLKFPWTLGSESGRQLHQDSNTLQPLQDLQHERMPSQTSRETAAGAGAPDEFREPAFIIAPQCLPASERCELEEAVELQLRQDWYPRPGWQGYLDWWDDAARALRPDQLVQYSQPYRGKRSHTMSEWTPEVAL</sequence>
<name>A0ACC2PUE6_9HYME</name>
<dbReference type="EMBL" id="CM056741">
    <property type="protein sequence ID" value="KAJ8686924.1"/>
    <property type="molecule type" value="Genomic_DNA"/>
</dbReference>